<dbReference type="SUPFAM" id="SSF55008">
    <property type="entry name" value="HMA, heavy metal-associated domain"/>
    <property type="match status" value="1"/>
</dbReference>
<dbReference type="Pfam" id="PF00403">
    <property type="entry name" value="HMA"/>
    <property type="match status" value="1"/>
</dbReference>
<dbReference type="CDD" id="cd00371">
    <property type="entry name" value="HMA"/>
    <property type="match status" value="1"/>
</dbReference>
<proteinExistence type="predicted"/>
<keyword evidence="3" id="KW-1185">Reference proteome</keyword>
<protein>
    <submittedName>
        <fullName evidence="2">Heavy-metal-associated domain-containing protein</fullName>
    </submittedName>
</protein>
<evidence type="ECO:0000259" key="1">
    <source>
        <dbReference type="PROSITE" id="PS50846"/>
    </source>
</evidence>
<evidence type="ECO:0000313" key="2">
    <source>
        <dbReference type="EMBL" id="MEJ1156052.1"/>
    </source>
</evidence>
<dbReference type="EMBL" id="JBBDGL010000003">
    <property type="protein sequence ID" value="MEJ1156052.1"/>
    <property type="molecule type" value="Genomic_DNA"/>
</dbReference>
<dbReference type="Proteomes" id="UP001368654">
    <property type="component" value="Unassembled WGS sequence"/>
</dbReference>
<dbReference type="InterPro" id="IPR036163">
    <property type="entry name" value="HMA_dom_sf"/>
</dbReference>
<feature type="domain" description="HMA" evidence="1">
    <location>
        <begin position="2"/>
        <end position="67"/>
    </location>
</feature>
<dbReference type="Gene3D" id="3.30.70.100">
    <property type="match status" value="1"/>
</dbReference>
<name>A0ABU8LUY5_9MICO</name>
<reference evidence="2 3" key="1">
    <citation type="submission" date="2024-02" db="EMBL/GenBank/DDBJ databases">
        <authorList>
            <person name="Saticioglu I.B."/>
        </authorList>
    </citation>
    <scope>NUCLEOTIDE SEQUENCE [LARGE SCALE GENOMIC DNA]</scope>
    <source>
        <strain evidence="2 3">Mu-86</strain>
    </source>
</reference>
<gene>
    <name evidence="2" type="ORF">WDU96_10645</name>
</gene>
<sequence length="69" mass="6947">MTTTEYSVTGMTCGHCEAAVREEVVKVAGVQAVEVTAASGILTVESSAPVDDAAVIAAVDEAGYEAARS</sequence>
<dbReference type="RefSeq" id="WP_337338499.1">
    <property type="nucleotide sequence ID" value="NZ_JBBDGL010000003.1"/>
</dbReference>
<evidence type="ECO:0000313" key="3">
    <source>
        <dbReference type="Proteomes" id="UP001368654"/>
    </source>
</evidence>
<dbReference type="PROSITE" id="PS50846">
    <property type="entry name" value="HMA_2"/>
    <property type="match status" value="1"/>
</dbReference>
<dbReference type="InterPro" id="IPR006121">
    <property type="entry name" value="HMA_dom"/>
</dbReference>
<accession>A0ABU8LUY5</accession>
<organism evidence="2 3">
    <name type="scientific">Microbacterium marmarense</name>
    <dbReference type="NCBI Taxonomy" id="3122051"/>
    <lineage>
        <taxon>Bacteria</taxon>
        <taxon>Bacillati</taxon>
        <taxon>Actinomycetota</taxon>
        <taxon>Actinomycetes</taxon>
        <taxon>Micrococcales</taxon>
        <taxon>Microbacteriaceae</taxon>
        <taxon>Microbacterium</taxon>
    </lineage>
</organism>
<comment type="caution">
    <text evidence="2">The sequence shown here is derived from an EMBL/GenBank/DDBJ whole genome shotgun (WGS) entry which is preliminary data.</text>
</comment>